<dbReference type="AlphaFoldDB" id="A0A919S7J7"/>
<dbReference type="Gene3D" id="3.30.70.100">
    <property type="match status" value="1"/>
</dbReference>
<evidence type="ECO:0000259" key="1">
    <source>
        <dbReference type="PROSITE" id="PS51725"/>
    </source>
</evidence>
<organism evidence="2 3">
    <name type="scientific">Winogradskya consettensis</name>
    <dbReference type="NCBI Taxonomy" id="113560"/>
    <lineage>
        <taxon>Bacteria</taxon>
        <taxon>Bacillati</taxon>
        <taxon>Actinomycetota</taxon>
        <taxon>Actinomycetes</taxon>
        <taxon>Micromonosporales</taxon>
        <taxon>Micromonosporaceae</taxon>
        <taxon>Winogradskya</taxon>
    </lineage>
</organism>
<keyword evidence="3" id="KW-1185">Reference proteome</keyword>
<gene>
    <name evidence="2" type="ORF">Aco04nite_02270</name>
</gene>
<evidence type="ECO:0000313" key="2">
    <source>
        <dbReference type="EMBL" id="GIM66500.1"/>
    </source>
</evidence>
<evidence type="ECO:0000313" key="3">
    <source>
        <dbReference type="Proteomes" id="UP000680865"/>
    </source>
</evidence>
<sequence length="98" mass="10554">MYGYVGTMRTTPGNRDEVVKLLLSGADGLRSAGCHMYVVSVSESDLELIHVTEAWESKEQHDASLQLPETRAAIAKAMPLMTGEFTSQELTVVGGLGL</sequence>
<dbReference type="EMBL" id="BOQP01000001">
    <property type="protein sequence ID" value="GIM66500.1"/>
    <property type="molecule type" value="Genomic_DNA"/>
</dbReference>
<dbReference type="InterPro" id="IPR011008">
    <property type="entry name" value="Dimeric_a/b-barrel"/>
</dbReference>
<accession>A0A919S7J7</accession>
<dbReference type="RefSeq" id="WP_244875649.1">
    <property type="nucleotide sequence ID" value="NZ_BAAATW010000001.1"/>
</dbReference>
<keyword evidence="2" id="KW-0503">Monooxygenase</keyword>
<feature type="domain" description="ABM" evidence="1">
    <location>
        <begin position="2"/>
        <end position="90"/>
    </location>
</feature>
<dbReference type="GO" id="GO:0004497">
    <property type="term" value="F:monooxygenase activity"/>
    <property type="evidence" value="ECO:0007669"/>
    <property type="project" value="UniProtKB-KW"/>
</dbReference>
<dbReference type="InterPro" id="IPR007138">
    <property type="entry name" value="ABM_dom"/>
</dbReference>
<dbReference type="SUPFAM" id="SSF54909">
    <property type="entry name" value="Dimeric alpha+beta barrel"/>
    <property type="match status" value="1"/>
</dbReference>
<protein>
    <submittedName>
        <fullName evidence="2">Antibiotic biosynthesis monooxygenase</fullName>
    </submittedName>
</protein>
<proteinExistence type="predicted"/>
<dbReference type="PROSITE" id="PS51725">
    <property type="entry name" value="ABM"/>
    <property type="match status" value="1"/>
</dbReference>
<dbReference type="Proteomes" id="UP000680865">
    <property type="component" value="Unassembled WGS sequence"/>
</dbReference>
<comment type="caution">
    <text evidence="2">The sequence shown here is derived from an EMBL/GenBank/DDBJ whole genome shotgun (WGS) entry which is preliminary data.</text>
</comment>
<keyword evidence="2" id="KW-0560">Oxidoreductase</keyword>
<dbReference type="Pfam" id="PF03992">
    <property type="entry name" value="ABM"/>
    <property type="match status" value="1"/>
</dbReference>
<reference evidence="2" key="1">
    <citation type="submission" date="2021-03" db="EMBL/GenBank/DDBJ databases">
        <title>Whole genome shotgun sequence of Actinoplanes consettensis NBRC 14913.</title>
        <authorList>
            <person name="Komaki H."/>
            <person name="Tamura T."/>
        </authorList>
    </citation>
    <scope>NUCLEOTIDE SEQUENCE</scope>
    <source>
        <strain evidence="2">NBRC 14913</strain>
    </source>
</reference>
<name>A0A919S7J7_9ACTN</name>